<dbReference type="RefSeq" id="WP_125242438.1">
    <property type="nucleotide sequence ID" value="NZ_RSED01000004.1"/>
</dbReference>
<comment type="subcellular location">
    <subcellularLocation>
        <location evidence="1">Cell envelope</location>
    </subcellularLocation>
</comment>
<accession>A0A3R8S4E4</accession>
<sequence length="392" mass="41196">MKSVQPRFVLSALAAALTIGALTGCGEEQSAQAAPGGAPPAAPVSVAEVITRQVSEQREFSGLVEAIDRAQLRPRVSGYIERVQLKPGALVKKGDVLFVIDQRPYQAEVARAEAAAANSQAKVDLARTEQARSKRLLAENAIAQRDFDERTSNVSQLEAGARADLAALQTARLNLEWTTVRAPFDGRVGKAEVTAGNLVDGNTVLTSLVSANPMYVSFNGDEATYLQVGKLARSNPAALKVRIGLANEQGVPHEGRLEFVDNQIDPQAGSVRMRAVIDNKDGLLTPGLFAKVQVGSDASTGAASTLVAERAIGTDQNRKFVYVVAANNIPEYRPVQLGTTVGPLRVVSSGLKAGERVVVDGLQRVRPGAPVAPQVVPMEAPQGGASAAAAKQ</sequence>
<proteinExistence type="inferred from homology"/>
<dbReference type="Proteomes" id="UP000269265">
    <property type="component" value="Unassembled WGS sequence"/>
</dbReference>
<protein>
    <submittedName>
        <fullName evidence="7">Efflux RND transporter periplasmic adaptor subunit</fullName>
    </submittedName>
</protein>
<dbReference type="Pfam" id="PF25944">
    <property type="entry name" value="Beta-barrel_RND"/>
    <property type="match status" value="1"/>
</dbReference>
<evidence type="ECO:0000256" key="1">
    <source>
        <dbReference type="ARBA" id="ARBA00004196"/>
    </source>
</evidence>
<dbReference type="InterPro" id="IPR058625">
    <property type="entry name" value="MdtA-like_BSH"/>
</dbReference>
<evidence type="ECO:0000259" key="6">
    <source>
        <dbReference type="Pfam" id="PF25967"/>
    </source>
</evidence>
<dbReference type="Pfam" id="PF25967">
    <property type="entry name" value="RND-MFP_C"/>
    <property type="match status" value="1"/>
</dbReference>
<evidence type="ECO:0000259" key="4">
    <source>
        <dbReference type="Pfam" id="PF25917"/>
    </source>
</evidence>
<feature type="domain" description="Multidrug resistance protein MdtA-like beta-barrel" evidence="5">
    <location>
        <begin position="213"/>
        <end position="295"/>
    </location>
</feature>
<keyword evidence="8" id="KW-1185">Reference proteome</keyword>
<dbReference type="InterPro" id="IPR058626">
    <property type="entry name" value="MdtA-like_b-barrel"/>
</dbReference>
<reference evidence="7 8" key="1">
    <citation type="submission" date="2018-12" db="EMBL/GenBank/DDBJ databases">
        <title>The whole draft genome of Aquabacterium sp. SJQ9.</title>
        <authorList>
            <person name="Sun L."/>
            <person name="Gao X."/>
            <person name="Chen W."/>
            <person name="Huang K."/>
        </authorList>
    </citation>
    <scope>NUCLEOTIDE SEQUENCE [LARGE SCALE GENOMIC DNA]</scope>
    <source>
        <strain evidence="7 8">SJQ9</strain>
    </source>
</reference>
<dbReference type="GO" id="GO:0005886">
    <property type="term" value="C:plasma membrane"/>
    <property type="evidence" value="ECO:0007669"/>
    <property type="project" value="TreeGrafter"/>
</dbReference>
<evidence type="ECO:0000313" key="7">
    <source>
        <dbReference type="EMBL" id="RRS05219.1"/>
    </source>
</evidence>
<dbReference type="GO" id="GO:0030313">
    <property type="term" value="C:cell envelope"/>
    <property type="evidence" value="ECO:0007669"/>
    <property type="project" value="UniProtKB-SubCell"/>
</dbReference>
<dbReference type="Pfam" id="PF25876">
    <property type="entry name" value="HH_MFP_RND"/>
    <property type="match status" value="1"/>
</dbReference>
<feature type="domain" description="Multidrug resistance protein MdtA-like C-terminal permuted SH3" evidence="6">
    <location>
        <begin position="311"/>
        <end position="364"/>
    </location>
</feature>
<feature type="domain" description="Multidrug resistance protein MdtA-like barrel-sandwich hybrid" evidence="4">
    <location>
        <begin position="70"/>
        <end position="204"/>
    </location>
</feature>
<gene>
    <name evidence="7" type="ORF">EIP75_06585</name>
</gene>
<evidence type="ECO:0000259" key="5">
    <source>
        <dbReference type="Pfam" id="PF25944"/>
    </source>
</evidence>
<evidence type="ECO:0000256" key="2">
    <source>
        <dbReference type="ARBA" id="ARBA00009477"/>
    </source>
</evidence>
<dbReference type="FunFam" id="2.40.420.20:FF:000001">
    <property type="entry name" value="Efflux RND transporter periplasmic adaptor subunit"/>
    <property type="match status" value="1"/>
</dbReference>
<dbReference type="Gene3D" id="1.10.287.470">
    <property type="entry name" value="Helix hairpin bin"/>
    <property type="match status" value="1"/>
</dbReference>
<comment type="similarity">
    <text evidence="2">Belongs to the membrane fusion protein (MFP) (TC 8.A.1) family.</text>
</comment>
<dbReference type="GO" id="GO:0046677">
    <property type="term" value="P:response to antibiotic"/>
    <property type="evidence" value="ECO:0007669"/>
    <property type="project" value="TreeGrafter"/>
</dbReference>
<dbReference type="InterPro" id="IPR058627">
    <property type="entry name" value="MdtA-like_C"/>
</dbReference>
<dbReference type="Gene3D" id="2.40.420.20">
    <property type="match status" value="1"/>
</dbReference>
<dbReference type="AlphaFoldDB" id="A0A3R8S4E4"/>
<dbReference type="PANTHER" id="PTHR30158">
    <property type="entry name" value="ACRA/E-RELATED COMPONENT OF DRUG EFFLUX TRANSPORTER"/>
    <property type="match status" value="1"/>
</dbReference>
<evidence type="ECO:0000259" key="3">
    <source>
        <dbReference type="Pfam" id="PF25876"/>
    </source>
</evidence>
<name>A0A3R8S4E4_9BURK</name>
<dbReference type="Gene3D" id="2.40.50.100">
    <property type="match status" value="1"/>
</dbReference>
<dbReference type="GO" id="GO:0022857">
    <property type="term" value="F:transmembrane transporter activity"/>
    <property type="evidence" value="ECO:0007669"/>
    <property type="project" value="InterPro"/>
</dbReference>
<feature type="domain" description="Multidrug resistance protein MdtA-like alpha-helical hairpin" evidence="3">
    <location>
        <begin position="110"/>
        <end position="178"/>
    </location>
</feature>
<dbReference type="Pfam" id="PF25917">
    <property type="entry name" value="BSH_RND"/>
    <property type="match status" value="1"/>
</dbReference>
<dbReference type="InterPro" id="IPR058624">
    <property type="entry name" value="MdtA-like_HH"/>
</dbReference>
<organism evidence="7 8">
    <name type="scientific">Aquabacterium soli</name>
    <dbReference type="NCBI Taxonomy" id="2493092"/>
    <lineage>
        <taxon>Bacteria</taxon>
        <taxon>Pseudomonadati</taxon>
        <taxon>Pseudomonadota</taxon>
        <taxon>Betaproteobacteria</taxon>
        <taxon>Burkholderiales</taxon>
        <taxon>Aquabacterium</taxon>
    </lineage>
</organism>
<dbReference type="Gene3D" id="2.40.30.170">
    <property type="match status" value="1"/>
</dbReference>
<dbReference type="NCBIfam" id="TIGR01730">
    <property type="entry name" value="RND_mfp"/>
    <property type="match status" value="1"/>
</dbReference>
<dbReference type="SUPFAM" id="SSF111369">
    <property type="entry name" value="HlyD-like secretion proteins"/>
    <property type="match status" value="1"/>
</dbReference>
<dbReference type="PROSITE" id="PS51257">
    <property type="entry name" value="PROKAR_LIPOPROTEIN"/>
    <property type="match status" value="1"/>
</dbReference>
<evidence type="ECO:0000313" key="8">
    <source>
        <dbReference type="Proteomes" id="UP000269265"/>
    </source>
</evidence>
<dbReference type="EMBL" id="RSED01000004">
    <property type="protein sequence ID" value="RRS05219.1"/>
    <property type="molecule type" value="Genomic_DNA"/>
</dbReference>
<comment type="caution">
    <text evidence="7">The sequence shown here is derived from an EMBL/GenBank/DDBJ whole genome shotgun (WGS) entry which is preliminary data.</text>
</comment>
<dbReference type="OrthoDB" id="9783047at2"/>
<dbReference type="PANTHER" id="PTHR30158:SF10">
    <property type="entry name" value="CATION EFFLUX PUMP"/>
    <property type="match status" value="1"/>
</dbReference>
<dbReference type="InterPro" id="IPR006143">
    <property type="entry name" value="RND_pump_MFP"/>
</dbReference>